<comment type="caution">
    <text evidence="3">The sequence shown here is derived from an EMBL/GenBank/DDBJ whole genome shotgun (WGS) entry which is preliminary data.</text>
</comment>
<organism evidence="3 4">
    <name type="scientific">Elliptochloris bilobata</name>
    <dbReference type="NCBI Taxonomy" id="381761"/>
    <lineage>
        <taxon>Eukaryota</taxon>
        <taxon>Viridiplantae</taxon>
        <taxon>Chlorophyta</taxon>
        <taxon>core chlorophytes</taxon>
        <taxon>Trebouxiophyceae</taxon>
        <taxon>Trebouxiophyceae incertae sedis</taxon>
        <taxon>Elliptochloris clade</taxon>
        <taxon>Elliptochloris</taxon>
    </lineage>
</organism>
<dbReference type="AlphaFoldDB" id="A0AAW1SJ89"/>
<evidence type="ECO:0000313" key="4">
    <source>
        <dbReference type="Proteomes" id="UP001445335"/>
    </source>
</evidence>
<reference evidence="3 4" key="1">
    <citation type="journal article" date="2024" name="Nat. Commun.">
        <title>Phylogenomics reveals the evolutionary origins of lichenization in chlorophyte algae.</title>
        <authorList>
            <person name="Puginier C."/>
            <person name="Libourel C."/>
            <person name="Otte J."/>
            <person name="Skaloud P."/>
            <person name="Haon M."/>
            <person name="Grisel S."/>
            <person name="Petersen M."/>
            <person name="Berrin J.G."/>
            <person name="Delaux P.M."/>
            <person name="Dal Grande F."/>
            <person name="Keller J."/>
        </authorList>
    </citation>
    <scope>NUCLEOTIDE SEQUENCE [LARGE SCALE GENOMIC DNA]</scope>
    <source>
        <strain evidence="3 4">SAG 245.80</strain>
    </source>
</reference>
<dbReference type="CDD" id="cd05233">
    <property type="entry name" value="SDR_c"/>
    <property type="match status" value="1"/>
</dbReference>
<dbReference type="InterPro" id="IPR002347">
    <property type="entry name" value="SDR_fam"/>
</dbReference>
<keyword evidence="4" id="KW-1185">Reference proteome</keyword>
<keyword evidence="2" id="KW-0560">Oxidoreductase</keyword>
<dbReference type="Proteomes" id="UP001445335">
    <property type="component" value="Unassembled WGS sequence"/>
</dbReference>
<dbReference type="EMBL" id="JALJOU010000002">
    <property type="protein sequence ID" value="KAK9845875.1"/>
    <property type="molecule type" value="Genomic_DNA"/>
</dbReference>
<dbReference type="PANTHER" id="PTHR24321:SF8">
    <property type="entry name" value="ESTRADIOL 17-BETA-DEHYDROGENASE 8-RELATED"/>
    <property type="match status" value="1"/>
</dbReference>
<sequence length="262" mass="27217">MAKRFDGKVAVVTGAAQGIGKAIALRLVSEGAQVVFADIDGEAAGAAKPVNSSWLSVQPALSSFKVDMAQEAEVEALIRHTVSTHGQIDVFVNNAARYIFAETISVTEEELATNVKGYVFGVKHAARAMQRNPGDARKLTAGAIVNIASTSGLLAQPGFVPYSMGKAAVMQLSRCAALDLGKHGIRVNTVAPGPILTDGTRRHAESSGQALEVLCEEMTCKQIIQRMGTVDEVAAAVAFLASGDASYITGSCLTVDGGLTAL</sequence>
<dbReference type="PROSITE" id="PS00061">
    <property type="entry name" value="ADH_SHORT"/>
    <property type="match status" value="1"/>
</dbReference>
<evidence type="ECO:0000256" key="2">
    <source>
        <dbReference type="ARBA" id="ARBA00023002"/>
    </source>
</evidence>
<dbReference type="Gene3D" id="3.40.50.720">
    <property type="entry name" value="NAD(P)-binding Rossmann-like Domain"/>
    <property type="match status" value="1"/>
</dbReference>
<dbReference type="InterPro" id="IPR020904">
    <property type="entry name" value="Sc_DH/Rdtase_CS"/>
</dbReference>
<dbReference type="SUPFAM" id="SSF51735">
    <property type="entry name" value="NAD(P)-binding Rossmann-fold domains"/>
    <property type="match status" value="1"/>
</dbReference>
<dbReference type="Pfam" id="PF13561">
    <property type="entry name" value="adh_short_C2"/>
    <property type="match status" value="1"/>
</dbReference>
<accession>A0AAW1SJ89</accession>
<proteinExistence type="inferred from homology"/>
<gene>
    <name evidence="3" type="ORF">WJX81_004790</name>
</gene>
<evidence type="ECO:0000313" key="3">
    <source>
        <dbReference type="EMBL" id="KAK9845875.1"/>
    </source>
</evidence>
<dbReference type="GO" id="GO:0016491">
    <property type="term" value="F:oxidoreductase activity"/>
    <property type="evidence" value="ECO:0007669"/>
    <property type="project" value="UniProtKB-KW"/>
</dbReference>
<dbReference type="PANTHER" id="PTHR24321">
    <property type="entry name" value="DEHYDROGENASES, SHORT CHAIN"/>
    <property type="match status" value="1"/>
</dbReference>
<evidence type="ECO:0000256" key="1">
    <source>
        <dbReference type="ARBA" id="ARBA00006484"/>
    </source>
</evidence>
<protein>
    <submittedName>
        <fullName evidence="3">Uncharacterized protein</fullName>
    </submittedName>
</protein>
<dbReference type="PRINTS" id="PR00081">
    <property type="entry name" value="GDHRDH"/>
</dbReference>
<dbReference type="PRINTS" id="PR00080">
    <property type="entry name" value="SDRFAMILY"/>
</dbReference>
<comment type="similarity">
    <text evidence="1">Belongs to the short-chain dehydrogenases/reductases (SDR) family.</text>
</comment>
<dbReference type="FunFam" id="3.40.50.720:FF:000084">
    <property type="entry name" value="Short-chain dehydrogenase reductase"/>
    <property type="match status" value="1"/>
</dbReference>
<name>A0AAW1SJ89_9CHLO</name>
<dbReference type="InterPro" id="IPR036291">
    <property type="entry name" value="NAD(P)-bd_dom_sf"/>
</dbReference>